<protein>
    <submittedName>
        <fullName evidence="2">Uncharacterized protein</fullName>
    </submittedName>
</protein>
<organism evidence="2 3">
    <name type="scientific">Allacma fusca</name>
    <dbReference type="NCBI Taxonomy" id="39272"/>
    <lineage>
        <taxon>Eukaryota</taxon>
        <taxon>Metazoa</taxon>
        <taxon>Ecdysozoa</taxon>
        <taxon>Arthropoda</taxon>
        <taxon>Hexapoda</taxon>
        <taxon>Collembola</taxon>
        <taxon>Symphypleona</taxon>
        <taxon>Sminthuridae</taxon>
        <taxon>Allacma</taxon>
    </lineage>
</organism>
<feature type="non-terminal residue" evidence="2">
    <location>
        <position position="1"/>
    </location>
</feature>
<dbReference type="Proteomes" id="UP000708208">
    <property type="component" value="Unassembled WGS sequence"/>
</dbReference>
<dbReference type="OrthoDB" id="8296054at2759"/>
<sequence length="530" mass="58754">MPGGLKIGINGKIFSFTTDVCSGGVFFKHPVPVEFVCTHGYFFRRPNGCLMADSDVIAGRSYVCLNQSTDLDSSANLQRKQNFVQAFIPLTTPELPLEHTIAFYDDADTLRNFRRYSFLKGLHHMYDPHDPGSSGVVISNSHNTPEINIGKLCYQGIPATGGAAFVANLSFDFSGEPDGFFSRRCKKSSIYFPWRKTIRFDFTEGSSDPHHFAREIQAVPGGESYTESTTHEYTTEVPTITTTTTTELLQQQTETYLDLLSIEEDEVTTEGSYYYSDENYTLEPVEPLESSTTTTFPDISDNSEETSEASTTTTTAKITTTNTLNEITTTERSLIRSDERTTSKSEDFDLIKNIAEQIAAGLHDQEQFIANKEGTNLSDIKGTLEQVSSSLDQPYSDRIKEEKEDANFLENILKHLPNIFANEKGEYAGPISKLMEEENKTEEELYTYVIGDQNHDSENVADVQTTSTTLIVNISGTYSTVTKGKYDITTPAREISGEITSEEDSSSSGSISESDSGEEEEQIATTSTIA</sequence>
<proteinExistence type="predicted"/>
<feature type="region of interest" description="Disordered" evidence="1">
    <location>
        <begin position="288"/>
        <end position="314"/>
    </location>
</feature>
<feature type="region of interest" description="Disordered" evidence="1">
    <location>
        <begin position="490"/>
        <end position="530"/>
    </location>
</feature>
<keyword evidence="3" id="KW-1185">Reference proteome</keyword>
<comment type="caution">
    <text evidence="2">The sequence shown here is derived from an EMBL/GenBank/DDBJ whole genome shotgun (WGS) entry which is preliminary data.</text>
</comment>
<evidence type="ECO:0000313" key="3">
    <source>
        <dbReference type="Proteomes" id="UP000708208"/>
    </source>
</evidence>
<dbReference type="EMBL" id="CAJVCH010358098">
    <property type="protein sequence ID" value="CAG7815980.1"/>
    <property type="molecule type" value="Genomic_DNA"/>
</dbReference>
<evidence type="ECO:0000313" key="2">
    <source>
        <dbReference type="EMBL" id="CAG7815980.1"/>
    </source>
</evidence>
<feature type="non-terminal residue" evidence="2">
    <location>
        <position position="530"/>
    </location>
</feature>
<reference evidence="2" key="1">
    <citation type="submission" date="2021-06" db="EMBL/GenBank/DDBJ databases">
        <authorList>
            <person name="Hodson N. C."/>
            <person name="Mongue J. A."/>
            <person name="Jaron S. K."/>
        </authorList>
    </citation>
    <scope>NUCLEOTIDE SEQUENCE</scope>
</reference>
<dbReference type="AlphaFoldDB" id="A0A8J2PHX4"/>
<evidence type="ECO:0000256" key="1">
    <source>
        <dbReference type="SAM" id="MobiDB-lite"/>
    </source>
</evidence>
<accession>A0A8J2PHX4</accession>
<name>A0A8J2PHX4_9HEXA</name>
<gene>
    <name evidence="2" type="ORF">AFUS01_LOCUS26624</name>
</gene>